<dbReference type="AlphaFoldDB" id="A0A543GGH2"/>
<name>A0A543GGH2_9PSEU</name>
<reference evidence="1 2" key="1">
    <citation type="submission" date="2019-06" db="EMBL/GenBank/DDBJ databases">
        <title>Sequencing the genomes of 1000 actinobacteria strains.</title>
        <authorList>
            <person name="Klenk H.-P."/>
        </authorList>
    </citation>
    <scope>NUCLEOTIDE SEQUENCE [LARGE SCALE GENOMIC DNA]</scope>
    <source>
        <strain evidence="1 2">DSM 45511</strain>
    </source>
</reference>
<evidence type="ECO:0000313" key="2">
    <source>
        <dbReference type="Proteomes" id="UP000319818"/>
    </source>
</evidence>
<comment type="caution">
    <text evidence="1">The sequence shown here is derived from an EMBL/GenBank/DDBJ whole genome shotgun (WGS) entry which is preliminary data.</text>
</comment>
<evidence type="ECO:0000313" key="1">
    <source>
        <dbReference type="EMBL" id="TQM45178.1"/>
    </source>
</evidence>
<organism evidence="1 2">
    <name type="scientific">Pseudonocardia cypriaca</name>
    <dbReference type="NCBI Taxonomy" id="882449"/>
    <lineage>
        <taxon>Bacteria</taxon>
        <taxon>Bacillati</taxon>
        <taxon>Actinomycetota</taxon>
        <taxon>Actinomycetes</taxon>
        <taxon>Pseudonocardiales</taxon>
        <taxon>Pseudonocardiaceae</taxon>
        <taxon>Pseudonocardia</taxon>
    </lineage>
</organism>
<sequence>MRPSDGRSITQRAGIVALSRVEITPCTPIG</sequence>
<keyword evidence="2" id="KW-1185">Reference proteome</keyword>
<gene>
    <name evidence="1" type="ORF">FB388_2575</name>
</gene>
<proteinExistence type="predicted"/>
<dbReference type="Proteomes" id="UP000319818">
    <property type="component" value="Unassembled WGS sequence"/>
</dbReference>
<accession>A0A543GGH2</accession>
<dbReference type="EMBL" id="VFPH01000001">
    <property type="protein sequence ID" value="TQM45178.1"/>
    <property type="molecule type" value="Genomic_DNA"/>
</dbReference>
<protein>
    <submittedName>
        <fullName evidence="1">Uncharacterized protein</fullName>
    </submittedName>
</protein>